<evidence type="ECO:0000256" key="7">
    <source>
        <dbReference type="RuleBase" id="RU363069"/>
    </source>
</evidence>
<evidence type="ECO:0000256" key="3">
    <source>
        <dbReference type="ARBA" id="ARBA00013365"/>
    </source>
</evidence>
<evidence type="ECO:0000256" key="4">
    <source>
        <dbReference type="ARBA" id="ARBA00022722"/>
    </source>
</evidence>
<dbReference type="PANTHER" id="PTHR30337">
    <property type="entry name" value="COMPONENT OF ATP-DEPENDENT DSDNA EXONUCLEASE"/>
    <property type="match status" value="1"/>
</dbReference>
<keyword evidence="5 7" id="KW-0378">Hydrolase</keyword>
<evidence type="ECO:0000259" key="8">
    <source>
        <dbReference type="Pfam" id="PF00149"/>
    </source>
</evidence>
<dbReference type="Proteomes" id="UP001206692">
    <property type="component" value="Unassembled WGS sequence"/>
</dbReference>
<proteinExistence type="inferred from homology"/>
<dbReference type="InterPro" id="IPR026843">
    <property type="entry name" value="SbcD_C"/>
</dbReference>
<dbReference type="Pfam" id="PF00149">
    <property type="entry name" value="Metallophos"/>
    <property type="match status" value="1"/>
</dbReference>
<dbReference type="InterPro" id="IPR004593">
    <property type="entry name" value="SbcD"/>
</dbReference>
<evidence type="ECO:0000313" key="10">
    <source>
        <dbReference type="EMBL" id="MCQ5342864.1"/>
    </source>
</evidence>
<keyword evidence="11" id="KW-1185">Reference proteome</keyword>
<comment type="subunit">
    <text evidence="2 7">Heterodimer of SbcC and SbcD.</text>
</comment>
<comment type="similarity">
    <text evidence="1 7">Belongs to the SbcD family.</text>
</comment>
<dbReference type="Pfam" id="PF12320">
    <property type="entry name" value="SbcD_C"/>
    <property type="match status" value="1"/>
</dbReference>
<sequence>MRILHTADWHLGKLFYGSYLTEEQDYVLKHQFLPLIKDEGIDAVVLAGDVYDRSLPPTEAVALFDEIATKITAELKVPFLVISGNHDSAARLSFASRLLSSQGLYIAGELERMTGPVWLDDEDGPVAFLLAPYAEPAVVRHFFGDDSLRSHQEALAALLSWQQGQIPQGMRTVCAAHAFVAGGLAGDSERPLSIGGSDQVGSDLFTSFSYTALGHLHGPQQITTPTIRYAGSLLKYSFGEARQKKGAVVVDLDGKGKAHPVFHEFTPRHDVRIVSGSFEAVMAATDDRPDDFILVRLSDQQPILDGMAKLRRKYPNAMALEMPNRNTEAGGQRDFNLRQSTGQELFDSFSKAMRPDQPLTEAEEECVRQLWKELEKRQEGSSL</sequence>
<protein>
    <recommendedName>
        <fullName evidence="3 7">Nuclease SbcCD subunit D</fullName>
    </recommendedName>
</protein>
<feature type="domain" description="Calcineurin-like phosphoesterase" evidence="8">
    <location>
        <begin position="1"/>
        <end position="96"/>
    </location>
</feature>
<evidence type="ECO:0000256" key="2">
    <source>
        <dbReference type="ARBA" id="ARBA00011322"/>
    </source>
</evidence>
<dbReference type="SUPFAM" id="SSF56300">
    <property type="entry name" value="Metallo-dependent phosphatases"/>
    <property type="match status" value="1"/>
</dbReference>
<keyword evidence="7" id="KW-0233">DNA recombination</keyword>
<feature type="domain" description="Nuclease SbcCD subunit D C-terminal" evidence="9">
    <location>
        <begin position="268"/>
        <end position="352"/>
    </location>
</feature>
<dbReference type="GO" id="GO:0004527">
    <property type="term" value="F:exonuclease activity"/>
    <property type="evidence" value="ECO:0007669"/>
    <property type="project" value="UniProtKB-KW"/>
</dbReference>
<dbReference type="EMBL" id="JANGEW010000013">
    <property type="protein sequence ID" value="MCQ5342864.1"/>
    <property type="molecule type" value="Genomic_DNA"/>
</dbReference>
<comment type="caution">
    <text evidence="10">The sequence shown here is derived from an EMBL/GenBank/DDBJ whole genome shotgun (WGS) entry which is preliminary data.</text>
</comment>
<dbReference type="InterPro" id="IPR004843">
    <property type="entry name" value="Calcineurin-like_PHP"/>
</dbReference>
<organism evidence="10 11">
    <name type="scientific">Megasphaera massiliensis</name>
    <dbReference type="NCBI Taxonomy" id="1232428"/>
    <lineage>
        <taxon>Bacteria</taxon>
        <taxon>Bacillati</taxon>
        <taxon>Bacillota</taxon>
        <taxon>Negativicutes</taxon>
        <taxon>Veillonellales</taxon>
        <taxon>Veillonellaceae</taxon>
        <taxon>Megasphaera</taxon>
    </lineage>
</organism>
<gene>
    <name evidence="7" type="primary">sbcD</name>
    <name evidence="10" type="ORF">NE675_07495</name>
</gene>
<keyword evidence="6 7" id="KW-0269">Exonuclease</keyword>
<dbReference type="InterPro" id="IPR029052">
    <property type="entry name" value="Metallo-depent_PP-like"/>
</dbReference>
<dbReference type="InterPro" id="IPR050535">
    <property type="entry name" value="DNA_Repair-Maintenance_Comp"/>
</dbReference>
<dbReference type="RefSeq" id="WP_062412197.1">
    <property type="nucleotide sequence ID" value="NZ_JAJCIO010000032.1"/>
</dbReference>
<keyword evidence="7" id="KW-0255">Endonuclease</keyword>
<keyword evidence="4 7" id="KW-0540">Nuclease</keyword>
<comment type="function">
    <text evidence="7">SbcCD cleaves DNA hairpin structures. These structures can inhibit DNA replication and are intermediates in certain DNA recombination reactions. The complex acts as a 3'-&gt;5' double strand exonuclease that can open hairpins. It also has a 5' single-strand endonuclease activity.</text>
</comment>
<evidence type="ECO:0000256" key="6">
    <source>
        <dbReference type="ARBA" id="ARBA00022839"/>
    </source>
</evidence>
<evidence type="ECO:0000256" key="5">
    <source>
        <dbReference type="ARBA" id="ARBA00022801"/>
    </source>
</evidence>
<evidence type="ECO:0000256" key="1">
    <source>
        <dbReference type="ARBA" id="ARBA00010555"/>
    </source>
</evidence>
<accession>A0ABT1SST4</accession>
<name>A0ABT1SST4_9FIRM</name>
<evidence type="ECO:0000313" key="11">
    <source>
        <dbReference type="Proteomes" id="UP001206692"/>
    </source>
</evidence>
<dbReference type="PANTHER" id="PTHR30337:SF0">
    <property type="entry name" value="NUCLEASE SBCCD SUBUNIT D"/>
    <property type="match status" value="1"/>
</dbReference>
<evidence type="ECO:0000259" key="9">
    <source>
        <dbReference type="Pfam" id="PF12320"/>
    </source>
</evidence>
<dbReference type="InterPro" id="IPR041796">
    <property type="entry name" value="Mre11_N"/>
</dbReference>
<dbReference type="Gene3D" id="3.60.21.10">
    <property type="match status" value="1"/>
</dbReference>
<keyword evidence="7" id="KW-0235">DNA replication</keyword>
<dbReference type="NCBIfam" id="TIGR00619">
    <property type="entry name" value="sbcd"/>
    <property type="match status" value="1"/>
</dbReference>
<reference evidence="10 11" key="1">
    <citation type="submission" date="2022-06" db="EMBL/GenBank/DDBJ databases">
        <title>Isolation of gut microbiota from human fecal samples.</title>
        <authorList>
            <person name="Pamer E.G."/>
            <person name="Barat B."/>
            <person name="Waligurski E."/>
            <person name="Medina S."/>
            <person name="Paddock L."/>
            <person name="Mostad J."/>
        </authorList>
    </citation>
    <scope>NUCLEOTIDE SEQUENCE [LARGE SCALE GENOMIC DNA]</scope>
    <source>
        <strain evidence="10 11">DFI.1.1</strain>
    </source>
</reference>
<dbReference type="CDD" id="cd00840">
    <property type="entry name" value="MPP_Mre11_N"/>
    <property type="match status" value="1"/>
</dbReference>